<feature type="transmembrane region" description="Helical" evidence="11">
    <location>
        <begin position="124"/>
        <end position="142"/>
    </location>
</feature>
<dbReference type="GO" id="GO:0006508">
    <property type="term" value="P:proteolysis"/>
    <property type="evidence" value="ECO:0007669"/>
    <property type="project" value="UniProtKB-KW"/>
</dbReference>
<dbReference type="AlphaFoldDB" id="F0ZVS4"/>
<dbReference type="PANTHER" id="PTHR22936:SF69">
    <property type="entry name" value="RHOMBOID-LIKE PROTEIN"/>
    <property type="match status" value="1"/>
</dbReference>
<evidence type="ECO:0000256" key="10">
    <source>
        <dbReference type="ARBA" id="ARBA00023136"/>
    </source>
</evidence>
<dbReference type="eggNOG" id="KOG2290">
    <property type="taxonomic scope" value="Eukaryota"/>
</dbReference>
<dbReference type="InterPro" id="IPR002610">
    <property type="entry name" value="Peptidase_S54_rhomboid-like"/>
</dbReference>
<protein>
    <recommendedName>
        <fullName evidence="4">rhomboid protease</fullName>
        <ecNumber evidence="4">3.4.21.105</ecNumber>
    </recommendedName>
</protein>
<keyword evidence="5 11" id="KW-0645">Protease</keyword>
<dbReference type="VEuPathDB" id="AmoebaDB:DICPUDRAFT_49886"/>
<dbReference type="GeneID" id="10507698"/>
<feature type="transmembrane region" description="Helical" evidence="11">
    <location>
        <begin position="70"/>
        <end position="88"/>
    </location>
</feature>
<evidence type="ECO:0000256" key="3">
    <source>
        <dbReference type="ARBA" id="ARBA00009045"/>
    </source>
</evidence>
<comment type="function">
    <text evidence="11">Serine protease involved in intramembrane proteolysis.</text>
</comment>
<organism evidence="13 14">
    <name type="scientific">Dictyostelium purpureum</name>
    <name type="common">Slime mold</name>
    <dbReference type="NCBI Taxonomy" id="5786"/>
    <lineage>
        <taxon>Eukaryota</taxon>
        <taxon>Amoebozoa</taxon>
        <taxon>Evosea</taxon>
        <taxon>Eumycetozoa</taxon>
        <taxon>Dictyostelia</taxon>
        <taxon>Dictyosteliales</taxon>
        <taxon>Dictyosteliaceae</taxon>
        <taxon>Dictyostelium</taxon>
    </lineage>
</organism>
<dbReference type="PANTHER" id="PTHR22936">
    <property type="entry name" value="RHOMBOID-RELATED"/>
    <property type="match status" value="1"/>
</dbReference>
<dbReference type="GO" id="GO:0016020">
    <property type="term" value="C:membrane"/>
    <property type="evidence" value="ECO:0007669"/>
    <property type="project" value="UniProtKB-SubCell"/>
</dbReference>
<proteinExistence type="inferred from homology"/>
<dbReference type="OMA" id="ASIWHIV"/>
<evidence type="ECO:0000256" key="6">
    <source>
        <dbReference type="ARBA" id="ARBA00022692"/>
    </source>
</evidence>
<evidence type="ECO:0000313" key="14">
    <source>
        <dbReference type="Proteomes" id="UP000001064"/>
    </source>
</evidence>
<sequence>MLQGEWWRFFSPIFLHVGIFHYLMNMATQLRVGMQLERAYGGHRIVPIYLLCGVMGNLCSAIMLPQSVQVGASGAIFGFLGVLLADLIRNWGVLARPYLNCGTLAFTIITSFAVGLFLPGVDNYAHFGGFIMGILTGWIFLPSLTPKRAIGKRLLLLFVAIPLTVGLFVALFIVFYKNISPSEWCYGCKYLTCLEFLSWCNN</sequence>
<evidence type="ECO:0000259" key="12">
    <source>
        <dbReference type="Pfam" id="PF01694"/>
    </source>
</evidence>
<gene>
    <name evidence="13" type="ORF">DICPUDRAFT_49886</name>
</gene>
<comment type="subcellular location">
    <subcellularLocation>
        <location evidence="2 11">Membrane</location>
        <topology evidence="2 11">Multi-pass membrane protein</topology>
    </subcellularLocation>
</comment>
<dbReference type="Pfam" id="PF01694">
    <property type="entry name" value="Rhomboid"/>
    <property type="match status" value="1"/>
</dbReference>
<dbReference type="InterPro" id="IPR035952">
    <property type="entry name" value="Rhomboid-like_sf"/>
</dbReference>
<keyword evidence="8 11" id="KW-0720">Serine protease</keyword>
<keyword evidence="7 11" id="KW-0378">Hydrolase</keyword>
<dbReference type="KEGG" id="dpp:DICPUDRAFT_49886"/>
<feature type="transmembrane region" description="Helical" evidence="11">
    <location>
        <begin position="6"/>
        <end position="24"/>
    </location>
</feature>
<dbReference type="EC" id="3.4.21.105" evidence="4"/>
<dbReference type="STRING" id="5786.F0ZVS4"/>
<feature type="transmembrane region" description="Helical" evidence="11">
    <location>
        <begin position="154"/>
        <end position="176"/>
    </location>
</feature>
<dbReference type="SUPFAM" id="SSF144091">
    <property type="entry name" value="Rhomboid-like"/>
    <property type="match status" value="1"/>
</dbReference>
<reference evidence="14" key="1">
    <citation type="journal article" date="2011" name="Genome Biol.">
        <title>Comparative genomics of the social amoebae Dictyostelium discoideum and Dictyostelium purpureum.</title>
        <authorList>
            <consortium name="US DOE Joint Genome Institute (JGI-PGF)"/>
            <person name="Sucgang R."/>
            <person name="Kuo A."/>
            <person name="Tian X."/>
            <person name="Salerno W."/>
            <person name="Parikh A."/>
            <person name="Feasley C.L."/>
            <person name="Dalin E."/>
            <person name="Tu H."/>
            <person name="Huang E."/>
            <person name="Barry K."/>
            <person name="Lindquist E."/>
            <person name="Shapiro H."/>
            <person name="Bruce D."/>
            <person name="Schmutz J."/>
            <person name="Salamov A."/>
            <person name="Fey P."/>
            <person name="Gaudet P."/>
            <person name="Anjard C."/>
            <person name="Babu M.M."/>
            <person name="Basu S."/>
            <person name="Bushmanova Y."/>
            <person name="van der Wel H."/>
            <person name="Katoh-Kurasawa M."/>
            <person name="Dinh C."/>
            <person name="Coutinho P.M."/>
            <person name="Saito T."/>
            <person name="Elias M."/>
            <person name="Schaap P."/>
            <person name="Kay R.R."/>
            <person name="Henrissat B."/>
            <person name="Eichinger L."/>
            <person name="Rivero F."/>
            <person name="Putnam N.H."/>
            <person name="West C.M."/>
            <person name="Loomis W.F."/>
            <person name="Chisholm R.L."/>
            <person name="Shaulsky G."/>
            <person name="Strassmann J.E."/>
            <person name="Queller D.C."/>
            <person name="Kuspa A."/>
            <person name="Grigoriev I.V."/>
        </authorList>
    </citation>
    <scope>NUCLEOTIDE SEQUENCE [LARGE SCALE GENOMIC DNA]</scope>
    <source>
        <strain evidence="14">QSDP1</strain>
    </source>
</reference>
<dbReference type="RefSeq" id="XP_003291518.1">
    <property type="nucleotide sequence ID" value="XM_003291470.1"/>
</dbReference>
<name>F0ZVS4_DICPU</name>
<dbReference type="Proteomes" id="UP000001064">
    <property type="component" value="Unassembled WGS sequence"/>
</dbReference>
<dbReference type="InterPro" id="IPR022764">
    <property type="entry name" value="Peptidase_S54_rhomboid_dom"/>
</dbReference>
<dbReference type="GO" id="GO:0004252">
    <property type="term" value="F:serine-type endopeptidase activity"/>
    <property type="evidence" value="ECO:0007669"/>
    <property type="project" value="InterPro"/>
</dbReference>
<evidence type="ECO:0000256" key="4">
    <source>
        <dbReference type="ARBA" id="ARBA00013039"/>
    </source>
</evidence>
<keyword evidence="14" id="KW-1185">Reference proteome</keyword>
<keyword evidence="10 11" id="KW-0472">Membrane</keyword>
<accession>F0ZVS4</accession>
<evidence type="ECO:0000256" key="2">
    <source>
        <dbReference type="ARBA" id="ARBA00004141"/>
    </source>
</evidence>
<dbReference type="EMBL" id="GL871220">
    <property type="protein sequence ID" value="EGC31949.1"/>
    <property type="molecule type" value="Genomic_DNA"/>
</dbReference>
<evidence type="ECO:0000256" key="8">
    <source>
        <dbReference type="ARBA" id="ARBA00022825"/>
    </source>
</evidence>
<feature type="transmembrane region" description="Helical" evidence="11">
    <location>
        <begin position="97"/>
        <end position="118"/>
    </location>
</feature>
<dbReference type="InParanoid" id="F0ZVS4"/>
<comment type="similarity">
    <text evidence="3 11">Belongs to the peptidase S54 family.</text>
</comment>
<dbReference type="Gene3D" id="1.20.1540.10">
    <property type="entry name" value="Rhomboid-like"/>
    <property type="match status" value="1"/>
</dbReference>
<evidence type="ECO:0000256" key="5">
    <source>
        <dbReference type="ARBA" id="ARBA00022670"/>
    </source>
</evidence>
<comment type="catalytic activity">
    <reaction evidence="1 11">
        <text>Cleaves type-1 transmembrane domains using a catalytic dyad composed of serine and histidine that are contributed by different transmembrane domains.</text>
        <dbReference type="EC" id="3.4.21.105"/>
    </reaction>
</comment>
<comment type="caution">
    <text evidence="11">Lacks conserved residue(s) required for the propagation of feature annotation.</text>
</comment>
<evidence type="ECO:0000256" key="11">
    <source>
        <dbReference type="RuleBase" id="RU362115"/>
    </source>
</evidence>
<evidence type="ECO:0000256" key="7">
    <source>
        <dbReference type="ARBA" id="ARBA00022801"/>
    </source>
</evidence>
<keyword evidence="6 11" id="KW-0812">Transmembrane</keyword>
<dbReference type="OrthoDB" id="17726at2759"/>
<feature type="domain" description="Peptidase S54 rhomboid" evidence="12">
    <location>
        <begin position="4"/>
        <end position="142"/>
    </location>
</feature>
<evidence type="ECO:0000256" key="9">
    <source>
        <dbReference type="ARBA" id="ARBA00022989"/>
    </source>
</evidence>
<keyword evidence="9 11" id="KW-1133">Transmembrane helix</keyword>
<evidence type="ECO:0000256" key="1">
    <source>
        <dbReference type="ARBA" id="ARBA00000156"/>
    </source>
</evidence>
<evidence type="ECO:0000313" key="13">
    <source>
        <dbReference type="EMBL" id="EGC31949.1"/>
    </source>
</evidence>
<feature type="transmembrane region" description="Helical" evidence="11">
    <location>
        <begin position="45"/>
        <end position="64"/>
    </location>
</feature>